<dbReference type="PANTHER" id="PTHR42940">
    <property type="entry name" value="ALCOHOL DEHYDROGENASE 1-RELATED"/>
    <property type="match status" value="1"/>
</dbReference>
<dbReference type="InterPro" id="IPR013149">
    <property type="entry name" value="ADH-like_C"/>
</dbReference>
<evidence type="ECO:0000313" key="10">
    <source>
        <dbReference type="Proteomes" id="UP000261284"/>
    </source>
</evidence>
<reference evidence="9 10" key="1">
    <citation type="submission" date="2018-08" db="EMBL/GenBank/DDBJ databases">
        <title>Chitinophagaceae sp. K23C18032701, a novel bacterium isolated from forest soil.</title>
        <authorList>
            <person name="Wang C."/>
        </authorList>
    </citation>
    <scope>NUCLEOTIDE SEQUENCE [LARGE SCALE GENOMIC DNA]</scope>
    <source>
        <strain evidence="9 10">K23C18032701</strain>
    </source>
</reference>
<dbReference type="PANTHER" id="PTHR42940:SF3">
    <property type="entry name" value="ALCOHOL DEHYDROGENASE 1-RELATED"/>
    <property type="match status" value="1"/>
</dbReference>
<dbReference type="GO" id="GO:0046872">
    <property type="term" value="F:metal ion binding"/>
    <property type="evidence" value="ECO:0007669"/>
    <property type="project" value="UniProtKB-KW"/>
</dbReference>
<dbReference type="InterPro" id="IPR020843">
    <property type="entry name" value="ER"/>
</dbReference>
<dbReference type="OrthoDB" id="9787435at2"/>
<evidence type="ECO:0000313" key="9">
    <source>
        <dbReference type="EMBL" id="RFM30604.1"/>
    </source>
</evidence>
<evidence type="ECO:0000256" key="2">
    <source>
        <dbReference type="ARBA" id="ARBA00008072"/>
    </source>
</evidence>
<proteinExistence type="inferred from homology"/>
<evidence type="ECO:0000256" key="5">
    <source>
        <dbReference type="ARBA" id="ARBA00022833"/>
    </source>
</evidence>
<evidence type="ECO:0000256" key="7">
    <source>
        <dbReference type="ARBA" id="ARBA00023027"/>
    </source>
</evidence>
<dbReference type="Pfam" id="PF08240">
    <property type="entry name" value="ADH_N"/>
    <property type="match status" value="1"/>
</dbReference>
<accession>A0A3E1NRY6</accession>
<dbReference type="EC" id="1.1.1.1" evidence="3"/>
<evidence type="ECO:0000256" key="6">
    <source>
        <dbReference type="ARBA" id="ARBA00023002"/>
    </source>
</evidence>
<keyword evidence="7" id="KW-0520">NAD</keyword>
<evidence type="ECO:0000256" key="3">
    <source>
        <dbReference type="ARBA" id="ARBA00013190"/>
    </source>
</evidence>
<dbReference type="EMBL" id="QTJU01000001">
    <property type="protein sequence ID" value="RFM30604.1"/>
    <property type="molecule type" value="Genomic_DNA"/>
</dbReference>
<dbReference type="GO" id="GO:0005737">
    <property type="term" value="C:cytoplasm"/>
    <property type="evidence" value="ECO:0007669"/>
    <property type="project" value="TreeGrafter"/>
</dbReference>
<feature type="domain" description="Enoyl reductase (ER)" evidence="8">
    <location>
        <begin position="11"/>
        <end position="360"/>
    </location>
</feature>
<dbReference type="Gene3D" id="3.90.180.10">
    <property type="entry name" value="Medium-chain alcohol dehydrogenases, catalytic domain"/>
    <property type="match status" value="1"/>
</dbReference>
<keyword evidence="5" id="KW-0862">Zinc</keyword>
<gene>
    <name evidence="9" type="ORF">DXN05_02020</name>
</gene>
<evidence type="ECO:0000259" key="8">
    <source>
        <dbReference type="SMART" id="SM00829"/>
    </source>
</evidence>
<evidence type="ECO:0000256" key="4">
    <source>
        <dbReference type="ARBA" id="ARBA00022723"/>
    </source>
</evidence>
<comment type="cofactor">
    <cofactor evidence="1">
        <name>Zn(2+)</name>
        <dbReference type="ChEBI" id="CHEBI:29105"/>
    </cofactor>
</comment>
<dbReference type="Pfam" id="PF00107">
    <property type="entry name" value="ADH_zinc_N"/>
    <property type="match status" value="1"/>
</dbReference>
<comment type="similarity">
    <text evidence="2">Belongs to the zinc-containing alcohol dehydrogenase family.</text>
</comment>
<keyword evidence="6" id="KW-0560">Oxidoreductase</keyword>
<dbReference type="Proteomes" id="UP000261284">
    <property type="component" value="Unassembled WGS sequence"/>
</dbReference>
<dbReference type="SUPFAM" id="SSF50129">
    <property type="entry name" value="GroES-like"/>
    <property type="match status" value="1"/>
</dbReference>
<protein>
    <recommendedName>
        <fullName evidence="3">alcohol dehydrogenase</fullName>
        <ecNumber evidence="3">1.1.1.1</ecNumber>
    </recommendedName>
</protein>
<dbReference type="AlphaFoldDB" id="A0A3E1NRY6"/>
<comment type="caution">
    <text evidence="9">The sequence shown here is derived from an EMBL/GenBank/DDBJ whole genome shotgun (WGS) entry which is preliminary data.</text>
</comment>
<sequence length="362" mass="39089">MGPGNLILFEGPGKDFILRKFPVRDLAPGEILVKNLYTTICGSDLHTYCGLRHEPSPTVLGHEIVGEILAIAPTHAGTDLKGQPIKPGDRITWSIFASNPDSELARAGMPQKSDHLFKYGHALASEPEVFHGGLGDYCILKPHTALLKLPQDLPMEVAATLNCSVATVAGALRMAGTIAGKNVLITGMGHLGITCAAMCRQAGANWIAAADISEKRLEEAITFGTDAIFDLTNGDETALHYLRTQLPDGGVDIVFDMSGSASAMQTGLQALAVGGIAVWIGAVFPSAGLTVDPEQIIRRLLTIRGLHNYNYDDLIYAFDFMIAHWQRYPFREAIEKEFSLSQAQQAFAYAVAHKPLRVGIRI</sequence>
<dbReference type="InterPro" id="IPR036291">
    <property type="entry name" value="NAD(P)-bd_dom_sf"/>
</dbReference>
<dbReference type="CDD" id="cd08231">
    <property type="entry name" value="MDR_TM0436_like"/>
    <property type="match status" value="1"/>
</dbReference>
<dbReference type="Gene3D" id="3.40.50.720">
    <property type="entry name" value="NAD(P)-binding Rossmann-like Domain"/>
    <property type="match status" value="1"/>
</dbReference>
<dbReference type="SUPFAM" id="SSF51735">
    <property type="entry name" value="NAD(P)-binding Rossmann-fold domains"/>
    <property type="match status" value="1"/>
</dbReference>
<name>A0A3E1NRY6_9BACT</name>
<evidence type="ECO:0000256" key="1">
    <source>
        <dbReference type="ARBA" id="ARBA00001947"/>
    </source>
</evidence>
<dbReference type="InterPro" id="IPR013154">
    <property type="entry name" value="ADH-like_N"/>
</dbReference>
<keyword evidence="10" id="KW-1185">Reference proteome</keyword>
<keyword evidence="4" id="KW-0479">Metal-binding</keyword>
<dbReference type="InterPro" id="IPR011032">
    <property type="entry name" value="GroES-like_sf"/>
</dbReference>
<organism evidence="9 10">
    <name type="scientific">Deminuibacter soli</name>
    <dbReference type="NCBI Taxonomy" id="2291815"/>
    <lineage>
        <taxon>Bacteria</taxon>
        <taxon>Pseudomonadati</taxon>
        <taxon>Bacteroidota</taxon>
        <taxon>Chitinophagia</taxon>
        <taxon>Chitinophagales</taxon>
        <taxon>Chitinophagaceae</taxon>
        <taxon>Deminuibacter</taxon>
    </lineage>
</organism>
<dbReference type="SMART" id="SM00829">
    <property type="entry name" value="PKS_ER"/>
    <property type="match status" value="1"/>
</dbReference>
<dbReference type="GO" id="GO:0004022">
    <property type="term" value="F:alcohol dehydrogenase (NAD+) activity"/>
    <property type="evidence" value="ECO:0007669"/>
    <property type="project" value="UniProtKB-EC"/>
</dbReference>